<keyword evidence="4" id="KW-1185">Reference proteome</keyword>
<reference evidence="3" key="1">
    <citation type="submission" date="2022-02" db="EMBL/GenBank/DDBJ databases">
        <title>Vibrio sp. nov., a new bacterium isolated from Bohai sea, China.</title>
        <authorList>
            <person name="Yuan Y."/>
        </authorList>
    </citation>
    <scope>NUCLEOTIDE SEQUENCE</scope>
    <source>
        <strain evidence="3">DBSS07</strain>
    </source>
</reference>
<accession>A0A9X3CGG7</accession>
<feature type="domain" description="Competence protein CoiA-like N-terminal" evidence="2">
    <location>
        <begin position="30"/>
        <end position="56"/>
    </location>
</feature>
<dbReference type="AlphaFoldDB" id="A0A9X3CGG7"/>
<organism evidence="3 4">
    <name type="scientific">Vibrio paucivorans</name>
    <dbReference type="NCBI Taxonomy" id="2829489"/>
    <lineage>
        <taxon>Bacteria</taxon>
        <taxon>Pseudomonadati</taxon>
        <taxon>Pseudomonadota</taxon>
        <taxon>Gammaproteobacteria</taxon>
        <taxon>Vibrionales</taxon>
        <taxon>Vibrionaceae</taxon>
        <taxon>Vibrio</taxon>
    </lineage>
</organism>
<dbReference type="InterPro" id="IPR057253">
    <property type="entry name" value="CoiA-like_N"/>
</dbReference>
<proteinExistence type="predicted"/>
<protein>
    <submittedName>
        <fullName evidence="3">Competence protein CoiA</fullName>
    </submittedName>
</protein>
<evidence type="ECO:0000313" key="4">
    <source>
        <dbReference type="Proteomes" id="UP001155586"/>
    </source>
</evidence>
<dbReference type="RefSeq" id="WP_265688529.1">
    <property type="nucleotide sequence ID" value="NZ_JAKRRX010000107.1"/>
</dbReference>
<evidence type="ECO:0000259" key="2">
    <source>
        <dbReference type="Pfam" id="PF25164"/>
    </source>
</evidence>
<sequence>MTLQHVPFGLRIRDRSFVDVSDVVRGKRCGCICPSCHTPLIARQGEEKQWHFAHATRKVDNTDKECDFSFFVSVRMMARQVIETGIKIALPQYKCTVARQAKGTQFKEKFLVAKQTTIELEDVHKEAPFSNCIVDIVGKVQGFSFVIYFTHPSRPLPTGLDVSNNQKSAVLEIKLDDTHYLFKEDRTGTRQLDRLKHFLQNDLPSKSWVFHPRKASMQKAAYQRLNSAIASYQPKPHSTTSHSSSRDRSSSLHSDPWLMPRNKPIAPPPPIPKKTATFECIMCNCQWQASLPGQPTCPKCHSHLYASEIARKN</sequence>
<dbReference type="Proteomes" id="UP001155586">
    <property type="component" value="Unassembled WGS sequence"/>
</dbReference>
<dbReference type="EMBL" id="JAKRRX010000107">
    <property type="protein sequence ID" value="MCW8335331.1"/>
    <property type="molecule type" value="Genomic_DNA"/>
</dbReference>
<name>A0A9X3CGG7_9VIBR</name>
<feature type="region of interest" description="Disordered" evidence="1">
    <location>
        <begin position="232"/>
        <end position="270"/>
    </location>
</feature>
<evidence type="ECO:0000256" key="1">
    <source>
        <dbReference type="SAM" id="MobiDB-lite"/>
    </source>
</evidence>
<dbReference type="Pfam" id="PF25164">
    <property type="entry name" value="CoiA_N"/>
    <property type="match status" value="1"/>
</dbReference>
<gene>
    <name evidence="3" type="ORF">MD483_16045</name>
</gene>
<evidence type="ECO:0000313" key="3">
    <source>
        <dbReference type="EMBL" id="MCW8335331.1"/>
    </source>
</evidence>
<comment type="caution">
    <text evidence="3">The sequence shown here is derived from an EMBL/GenBank/DDBJ whole genome shotgun (WGS) entry which is preliminary data.</text>
</comment>